<organism evidence="1 2">
    <name type="scientific">Parelaphostrongylus tenuis</name>
    <name type="common">Meningeal worm</name>
    <dbReference type="NCBI Taxonomy" id="148309"/>
    <lineage>
        <taxon>Eukaryota</taxon>
        <taxon>Metazoa</taxon>
        <taxon>Ecdysozoa</taxon>
        <taxon>Nematoda</taxon>
        <taxon>Chromadorea</taxon>
        <taxon>Rhabditida</taxon>
        <taxon>Rhabditina</taxon>
        <taxon>Rhabditomorpha</taxon>
        <taxon>Strongyloidea</taxon>
        <taxon>Metastrongylidae</taxon>
        <taxon>Parelaphostrongylus</taxon>
    </lineage>
</organism>
<reference evidence="1" key="1">
    <citation type="submission" date="2021-06" db="EMBL/GenBank/DDBJ databases">
        <title>Parelaphostrongylus tenuis whole genome reference sequence.</title>
        <authorList>
            <person name="Garwood T.J."/>
            <person name="Larsen P.A."/>
            <person name="Fountain-Jones N.M."/>
            <person name="Garbe J.R."/>
            <person name="Macchietto M.G."/>
            <person name="Kania S.A."/>
            <person name="Gerhold R.W."/>
            <person name="Richards J.E."/>
            <person name="Wolf T.M."/>
        </authorList>
    </citation>
    <scope>NUCLEOTIDE SEQUENCE</scope>
    <source>
        <strain evidence="1">MNPRO001-30</strain>
        <tissue evidence="1">Meninges</tissue>
    </source>
</reference>
<evidence type="ECO:0000313" key="2">
    <source>
        <dbReference type="Proteomes" id="UP001196413"/>
    </source>
</evidence>
<gene>
    <name evidence="1" type="ORF">KIN20_005303</name>
</gene>
<evidence type="ECO:0000313" key="1">
    <source>
        <dbReference type="EMBL" id="KAJ1349687.1"/>
    </source>
</evidence>
<name>A0AAD5MIN3_PARTN</name>
<protein>
    <submittedName>
        <fullName evidence="1">Uncharacterized protein</fullName>
    </submittedName>
</protein>
<dbReference type="EMBL" id="JAHQIW010000717">
    <property type="protein sequence ID" value="KAJ1349687.1"/>
    <property type="molecule type" value="Genomic_DNA"/>
</dbReference>
<proteinExistence type="predicted"/>
<accession>A0AAD5MIN3</accession>
<dbReference type="AlphaFoldDB" id="A0AAD5MIN3"/>
<comment type="caution">
    <text evidence="1">The sequence shown here is derived from an EMBL/GenBank/DDBJ whole genome shotgun (WGS) entry which is preliminary data.</text>
</comment>
<sequence>MLLDSDPESISTTDCWHRDLSKNTRILAESVKAHREFMFNIILRSSVATKKQIVIEGASTGAFESKLR</sequence>
<dbReference type="Proteomes" id="UP001196413">
    <property type="component" value="Unassembled WGS sequence"/>
</dbReference>
<keyword evidence="2" id="KW-1185">Reference proteome</keyword>